<keyword evidence="4 6" id="KW-0472">Membrane</keyword>
<feature type="domain" description="Inositolphosphotransferase Aur1/Ipt1" evidence="7">
    <location>
        <begin position="107"/>
        <end position="269"/>
    </location>
</feature>
<proteinExistence type="predicted"/>
<dbReference type="Proteomes" id="UP001164390">
    <property type="component" value="Chromosome"/>
</dbReference>
<feature type="compositionally biased region" description="Basic and acidic residues" evidence="5">
    <location>
        <begin position="280"/>
        <end position="291"/>
    </location>
</feature>
<evidence type="ECO:0000313" key="8">
    <source>
        <dbReference type="EMBL" id="UYM05126.1"/>
    </source>
</evidence>
<keyword evidence="9" id="KW-1185">Reference proteome</keyword>
<feature type="transmembrane region" description="Helical" evidence="6">
    <location>
        <begin position="146"/>
        <end position="163"/>
    </location>
</feature>
<dbReference type="PANTHER" id="PTHR31310">
    <property type="match status" value="1"/>
</dbReference>
<protein>
    <submittedName>
        <fullName evidence="8">Phosphatase PAP2 family protein</fullName>
    </submittedName>
</protein>
<dbReference type="InterPro" id="IPR026841">
    <property type="entry name" value="Aur1/Ipt1"/>
</dbReference>
<name>A0AA46YL33_9ACTN</name>
<evidence type="ECO:0000256" key="2">
    <source>
        <dbReference type="ARBA" id="ARBA00022692"/>
    </source>
</evidence>
<reference evidence="8" key="1">
    <citation type="submission" date="2022-01" db="EMBL/GenBank/DDBJ databases">
        <title>Nocardioidaceae gen. sp. A5X3R13.</title>
        <authorList>
            <person name="Lopez Marin M.A."/>
            <person name="Uhlik O."/>
        </authorList>
    </citation>
    <scope>NUCLEOTIDE SEQUENCE</scope>
    <source>
        <strain evidence="8">A5X3R13</strain>
    </source>
</reference>
<evidence type="ECO:0000259" key="7">
    <source>
        <dbReference type="Pfam" id="PF14378"/>
    </source>
</evidence>
<sequence>MLVAWVYLIGVPTDAVQIFAWLWLATIAWNIDAPWRSHLQFVKDWWIPLVILLLYLYSRGLSDDLRTVVHITEPIKFDEWIGGGTTPTEHLQSALCGNPCTFAVDPHWYDVALTAVYYSHFLVAPAIAVVLWIHSRAAWLPFMRRYIAINLGALVVYVAYPMAPPWMASEQGYLSSSTPRLTGHGWSDIGMDGFHFALASIGNPVAAMPSLHAGLAAMVAFYGVLRLRSRWRWLLLLYPAAMSFMLVYYAEHYVIDVLAGYVLAGVVLAACSGWERRRTRPEPVDEKERVRVGAQRTPMELEDS</sequence>
<dbReference type="EMBL" id="CP094970">
    <property type="protein sequence ID" value="UYM05126.1"/>
    <property type="molecule type" value="Genomic_DNA"/>
</dbReference>
<dbReference type="PANTHER" id="PTHR31310:SF7">
    <property type="entry name" value="PA-PHOSPHATASE RELATED-FAMILY PROTEIN DDB_G0268928"/>
    <property type="match status" value="1"/>
</dbReference>
<evidence type="ECO:0000313" key="9">
    <source>
        <dbReference type="Proteomes" id="UP001164390"/>
    </source>
</evidence>
<dbReference type="GO" id="GO:0016020">
    <property type="term" value="C:membrane"/>
    <property type="evidence" value="ECO:0007669"/>
    <property type="project" value="UniProtKB-SubCell"/>
</dbReference>
<comment type="subcellular location">
    <subcellularLocation>
        <location evidence="1">Membrane</location>
        <topology evidence="1">Multi-pass membrane protein</topology>
    </subcellularLocation>
</comment>
<accession>A0AA46YL33</accession>
<feature type="transmembrane region" description="Helical" evidence="6">
    <location>
        <begin position="255"/>
        <end position="274"/>
    </location>
</feature>
<evidence type="ECO:0000256" key="4">
    <source>
        <dbReference type="ARBA" id="ARBA00023136"/>
    </source>
</evidence>
<keyword evidence="3 6" id="KW-1133">Transmembrane helix</keyword>
<dbReference type="InterPro" id="IPR052185">
    <property type="entry name" value="IPC_Synthase-Related"/>
</dbReference>
<feature type="transmembrane region" description="Helical" evidence="6">
    <location>
        <begin position="115"/>
        <end position="134"/>
    </location>
</feature>
<feature type="transmembrane region" description="Helical" evidence="6">
    <location>
        <begin position="231"/>
        <end position="249"/>
    </location>
</feature>
<dbReference type="Pfam" id="PF14378">
    <property type="entry name" value="PAP2_3"/>
    <property type="match status" value="1"/>
</dbReference>
<dbReference type="AlphaFoldDB" id="A0AA46YL33"/>
<dbReference type="InterPro" id="IPR036938">
    <property type="entry name" value="PAP2/HPO_sf"/>
</dbReference>
<dbReference type="KEGG" id="sgrg:L0C25_21810"/>
<dbReference type="SUPFAM" id="SSF48317">
    <property type="entry name" value="Acid phosphatase/Vanadium-dependent haloperoxidase"/>
    <property type="match status" value="1"/>
</dbReference>
<feature type="transmembrane region" description="Helical" evidence="6">
    <location>
        <begin position="205"/>
        <end position="224"/>
    </location>
</feature>
<feature type="region of interest" description="Disordered" evidence="5">
    <location>
        <begin position="280"/>
        <end position="304"/>
    </location>
</feature>
<gene>
    <name evidence="8" type="ORF">L0C25_21810</name>
</gene>
<organism evidence="8 9">
    <name type="scientific">Solicola gregarius</name>
    <dbReference type="NCBI Taxonomy" id="2908642"/>
    <lineage>
        <taxon>Bacteria</taxon>
        <taxon>Bacillati</taxon>
        <taxon>Actinomycetota</taxon>
        <taxon>Actinomycetes</taxon>
        <taxon>Propionibacteriales</taxon>
        <taxon>Nocardioidaceae</taxon>
        <taxon>Solicola</taxon>
    </lineage>
</organism>
<evidence type="ECO:0000256" key="3">
    <source>
        <dbReference type="ARBA" id="ARBA00022989"/>
    </source>
</evidence>
<evidence type="ECO:0000256" key="6">
    <source>
        <dbReference type="SAM" id="Phobius"/>
    </source>
</evidence>
<dbReference type="CDD" id="cd03386">
    <property type="entry name" value="PAP2_Aur1_like"/>
    <property type="match status" value="1"/>
</dbReference>
<feature type="transmembrane region" description="Helical" evidence="6">
    <location>
        <begin position="6"/>
        <end position="29"/>
    </location>
</feature>
<evidence type="ECO:0000256" key="5">
    <source>
        <dbReference type="SAM" id="MobiDB-lite"/>
    </source>
</evidence>
<evidence type="ECO:0000256" key="1">
    <source>
        <dbReference type="ARBA" id="ARBA00004141"/>
    </source>
</evidence>
<dbReference type="Gene3D" id="1.20.144.10">
    <property type="entry name" value="Phosphatidic acid phosphatase type 2/haloperoxidase"/>
    <property type="match status" value="1"/>
</dbReference>
<keyword evidence="2 6" id="KW-0812">Transmembrane</keyword>
<dbReference type="RefSeq" id="WP_271633902.1">
    <property type="nucleotide sequence ID" value="NZ_CP094970.1"/>
</dbReference>